<evidence type="ECO:0000256" key="2">
    <source>
        <dbReference type="ARBA" id="ARBA00004382"/>
    </source>
</evidence>
<evidence type="ECO:0000313" key="12">
    <source>
        <dbReference type="Proteomes" id="UP000578569"/>
    </source>
</evidence>
<evidence type="ECO:0000256" key="5">
    <source>
        <dbReference type="ARBA" id="ARBA00022692"/>
    </source>
</evidence>
<evidence type="ECO:0000256" key="6">
    <source>
        <dbReference type="ARBA" id="ARBA00022968"/>
    </source>
</evidence>
<evidence type="ECO:0000256" key="7">
    <source>
        <dbReference type="ARBA" id="ARBA00022989"/>
    </source>
</evidence>
<dbReference type="PANTHER" id="PTHR21320">
    <property type="entry name" value="CYTOCHROME C OXIDASE ASSEMBLY PROTEIN COX11-RELATED"/>
    <property type="match status" value="1"/>
</dbReference>
<keyword evidence="5 10" id="KW-0812">Transmembrane</keyword>
<comment type="similarity">
    <text evidence="3 10">Belongs to the COX11/CtaG family.</text>
</comment>
<dbReference type="RefSeq" id="WP_183934323.1">
    <property type="nucleotide sequence ID" value="NZ_JACICF010000002.1"/>
</dbReference>
<keyword evidence="10" id="KW-0997">Cell inner membrane</keyword>
<evidence type="ECO:0000256" key="1">
    <source>
        <dbReference type="ARBA" id="ARBA00004007"/>
    </source>
</evidence>
<keyword evidence="6 10" id="KW-0735">Signal-anchor</keyword>
<reference evidence="11 12" key="1">
    <citation type="submission" date="2020-08" db="EMBL/GenBank/DDBJ databases">
        <title>Genomic Encyclopedia of Type Strains, Phase IV (KMG-IV): sequencing the most valuable type-strain genomes for metagenomic binning, comparative biology and taxonomic classification.</title>
        <authorList>
            <person name="Goeker M."/>
        </authorList>
    </citation>
    <scope>NUCLEOTIDE SEQUENCE [LARGE SCALE GENOMIC DNA]</scope>
    <source>
        <strain evidence="11 12">DSM 24194</strain>
    </source>
</reference>
<dbReference type="GO" id="GO:0005886">
    <property type="term" value="C:plasma membrane"/>
    <property type="evidence" value="ECO:0007669"/>
    <property type="project" value="UniProtKB-SubCell"/>
</dbReference>
<comment type="function">
    <text evidence="1 10">Exerts its effect at some terminal stage of cytochrome c oxidase synthesis, probably by being involved in the insertion of the copper B into subunit I.</text>
</comment>
<evidence type="ECO:0000256" key="3">
    <source>
        <dbReference type="ARBA" id="ARBA00009620"/>
    </source>
</evidence>
<keyword evidence="12" id="KW-1185">Reference proteome</keyword>
<keyword evidence="10" id="KW-1003">Cell membrane</keyword>
<feature type="topological domain" description="Cytoplasmic" evidence="10">
    <location>
        <begin position="1"/>
        <end position="8"/>
    </location>
</feature>
<accession>A0A839Z146</accession>
<dbReference type="AlphaFoldDB" id="A0A839Z146"/>
<dbReference type="HAMAP" id="MF_00155">
    <property type="entry name" value="CtaG"/>
    <property type="match status" value="1"/>
</dbReference>
<evidence type="ECO:0000313" key="11">
    <source>
        <dbReference type="EMBL" id="MBB3764976.1"/>
    </source>
</evidence>
<gene>
    <name evidence="10" type="primary">ctaG</name>
    <name evidence="11" type="ORF">FHS50_002038</name>
</gene>
<feature type="topological domain" description="Periplasmic" evidence="10">
    <location>
        <begin position="32"/>
        <end position="178"/>
    </location>
</feature>
<protein>
    <recommendedName>
        <fullName evidence="4 10">Cytochrome c oxidase assembly protein CtaG</fullName>
    </recommendedName>
</protein>
<dbReference type="FunFam" id="2.60.370.10:FF:000001">
    <property type="entry name" value="COX11 cytochrome c oxidase assembly homolog"/>
    <property type="match status" value="1"/>
</dbReference>
<dbReference type="PIRSF" id="PIRSF005413">
    <property type="entry name" value="COX11"/>
    <property type="match status" value="1"/>
</dbReference>
<dbReference type="GO" id="GO:0005507">
    <property type="term" value="F:copper ion binding"/>
    <property type="evidence" value="ECO:0007669"/>
    <property type="project" value="InterPro"/>
</dbReference>
<dbReference type="PANTHER" id="PTHR21320:SF3">
    <property type="entry name" value="CYTOCHROME C OXIDASE ASSEMBLY PROTEIN COX11, MITOCHONDRIAL-RELATED"/>
    <property type="match status" value="1"/>
</dbReference>
<dbReference type="InterPro" id="IPR007533">
    <property type="entry name" value="Cyt_c_oxidase_assmbl_CtaG"/>
</dbReference>
<keyword evidence="7 10" id="KW-1133">Transmembrane helix</keyword>
<dbReference type="NCBIfam" id="NF003465">
    <property type="entry name" value="PRK05089.1"/>
    <property type="match status" value="1"/>
</dbReference>
<evidence type="ECO:0000256" key="9">
    <source>
        <dbReference type="ARBA" id="ARBA00023136"/>
    </source>
</evidence>
<comment type="subcellular location">
    <subcellularLocation>
        <location evidence="2 10">Cell inner membrane</location>
        <topology evidence="2 10">Single-pass type II membrane protein</topology>
        <orientation evidence="2 10">Periplasmic side</orientation>
    </subcellularLocation>
</comment>
<evidence type="ECO:0000256" key="8">
    <source>
        <dbReference type="ARBA" id="ARBA00023008"/>
    </source>
</evidence>
<evidence type="ECO:0000256" key="10">
    <source>
        <dbReference type="HAMAP-Rule" id="MF_00155"/>
    </source>
</evidence>
<keyword evidence="9 10" id="KW-0472">Membrane</keyword>
<evidence type="ECO:0000256" key="4">
    <source>
        <dbReference type="ARBA" id="ARBA00015384"/>
    </source>
</evidence>
<dbReference type="Proteomes" id="UP000578569">
    <property type="component" value="Unassembled WGS sequence"/>
</dbReference>
<dbReference type="SUPFAM" id="SSF110111">
    <property type="entry name" value="Ctag/Cox11"/>
    <property type="match status" value="1"/>
</dbReference>
<comment type="caution">
    <text evidence="11">The sequence shown here is derived from an EMBL/GenBank/DDBJ whole genome shotgun (WGS) entry which is preliminary data.</text>
</comment>
<keyword evidence="8 10" id="KW-0186">Copper</keyword>
<sequence length="178" mass="19257">MTEHAQDNANVRTAMKMGLFALAMLGLAFASVPLYRVFCQVTGFGGTTQVAQEAPGAVAGEIGVRFDANINSALPWRFEPVQSTVRIAPGARTIVHYRATNLVARPTTGTATFNVSPVQAGPYFSKIECFCFTEQTLKGGESVDMPVTFFVDPAIRDDPATAHIDEITLSYTFFPVEN</sequence>
<dbReference type="EMBL" id="JACICF010000002">
    <property type="protein sequence ID" value="MBB3764976.1"/>
    <property type="molecule type" value="Genomic_DNA"/>
</dbReference>
<name>A0A839Z146_9SPHN</name>
<dbReference type="Pfam" id="PF04442">
    <property type="entry name" value="CtaG_Cox11"/>
    <property type="match status" value="1"/>
</dbReference>
<dbReference type="GO" id="GO:0008535">
    <property type="term" value="P:respiratory chain complex IV assembly"/>
    <property type="evidence" value="ECO:0007669"/>
    <property type="project" value="UniProtKB-UniRule"/>
</dbReference>
<dbReference type="InterPro" id="IPR023471">
    <property type="entry name" value="CtaG/Cox11_dom_sf"/>
</dbReference>
<organism evidence="11 12">
    <name type="scientific">Sphingomicrobium lutaoense</name>
    <dbReference type="NCBI Taxonomy" id="515949"/>
    <lineage>
        <taxon>Bacteria</taxon>
        <taxon>Pseudomonadati</taxon>
        <taxon>Pseudomonadota</taxon>
        <taxon>Alphaproteobacteria</taxon>
        <taxon>Sphingomonadales</taxon>
        <taxon>Sphingomonadaceae</taxon>
        <taxon>Sphingomicrobium</taxon>
    </lineage>
</organism>
<proteinExistence type="inferred from homology"/>
<dbReference type="Gene3D" id="2.60.370.10">
    <property type="entry name" value="Ctag/Cox11"/>
    <property type="match status" value="1"/>
</dbReference>